<protein>
    <submittedName>
        <fullName evidence="1">Uncharacterized protein</fullName>
    </submittedName>
</protein>
<reference evidence="1" key="1">
    <citation type="journal article" date="2021" name="Proc. Natl. Acad. Sci. U.S.A.">
        <title>A Catalog of Tens of Thousands of Viruses from Human Metagenomes Reveals Hidden Associations with Chronic Diseases.</title>
        <authorList>
            <person name="Tisza M.J."/>
            <person name="Buck C.B."/>
        </authorList>
    </citation>
    <scope>NUCLEOTIDE SEQUENCE</scope>
    <source>
        <strain evidence="1">Ct9R41</strain>
    </source>
</reference>
<name>A0A8S5PA52_9CAUD</name>
<evidence type="ECO:0000313" key="1">
    <source>
        <dbReference type="EMBL" id="DAE03323.1"/>
    </source>
</evidence>
<organism evidence="1">
    <name type="scientific">Podoviridae sp. ct9R41</name>
    <dbReference type="NCBI Taxonomy" id="2825227"/>
    <lineage>
        <taxon>Viruses</taxon>
        <taxon>Duplodnaviria</taxon>
        <taxon>Heunggongvirae</taxon>
        <taxon>Uroviricota</taxon>
        <taxon>Caudoviricetes</taxon>
    </lineage>
</organism>
<sequence length="101" mass="11628">MLVRLKPSCMRLQRGVKFHLATTSKQEEIMNKPKADTLALMFARDILTTATQTQGNQMNIVTKFHAQELGEFIRTLSTELESLDENTDTIRILNMYKPELK</sequence>
<proteinExistence type="predicted"/>
<accession>A0A8S5PA52</accession>
<dbReference type="EMBL" id="BK015364">
    <property type="protein sequence ID" value="DAE03323.1"/>
    <property type="molecule type" value="Genomic_DNA"/>
</dbReference>